<dbReference type="SUPFAM" id="SSF57362">
    <property type="entry name" value="BPTI-like"/>
    <property type="match status" value="2"/>
</dbReference>
<evidence type="ECO:0000256" key="3">
    <source>
        <dbReference type="ARBA" id="ARBA00023157"/>
    </source>
</evidence>
<dbReference type="KEGG" id="bman:114253389"/>
<evidence type="ECO:0000259" key="5">
    <source>
        <dbReference type="PROSITE" id="PS50279"/>
    </source>
</evidence>
<dbReference type="InterPro" id="IPR036880">
    <property type="entry name" value="Kunitz_BPTI_sf"/>
</dbReference>
<sequence>MLKLFMLLVSMFISLPSNGGSETTLTTATIRASTSAKPTVIYRRIYNERNNTIHSKNIIHNARRIKILGGPTLWDWDIWCQLQPKKGNCTENVLKYYYNADLDQCLTFEYTGCQGNLNKFHTQAECEGRCKGASLMMIRESAPITYCSLQVNAGYCLGLLRRYYYDVNEATCKEFTYGGCGGNQNNFETMRKCSRECQTNFE</sequence>
<dbReference type="PROSITE" id="PS50279">
    <property type="entry name" value="BPTI_KUNITZ_2"/>
    <property type="match status" value="2"/>
</dbReference>
<dbReference type="Pfam" id="PF00014">
    <property type="entry name" value="Kunitz_BPTI"/>
    <property type="match status" value="2"/>
</dbReference>
<dbReference type="Gene3D" id="4.10.410.10">
    <property type="entry name" value="Pancreatic trypsin inhibitor Kunitz domain"/>
    <property type="match status" value="2"/>
</dbReference>
<reference evidence="7" key="1">
    <citation type="submission" date="2025-08" db="UniProtKB">
        <authorList>
            <consortium name="RefSeq"/>
        </authorList>
    </citation>
    <scope>IDENTIFICATION</scope>
    <source>
        <tissue evidence="7">Silk gland</tissue>
    </source>
</reference>
<dbReference type="OrthoDB" id="4473401at2759"/>
<dbReference type="PRINTS" id="PR00759">
    <property type="entry name" value="BASICPTASE"/>
</dbReference>
<dbReference type="RefSeq" id="XP_028044055.1">
    <property type="nucleotide sequence ID" value="XM_028188254.1"/>
</dbReference>
<keyword evidence="6" id="KW-1185">Reference proteome</keyword>
<feature type="domain" description="BPTI/Kunitz inhibitor" evidence="5">
    <location>
        <begin position="147"/>
        <end position="197"/>
    </location>
</feature>
<dbReference type="GeneID" id="114253389"/>
<keyword evidence="1" id="KW-0646">Protease inhibitor</keyword>
<dbReference type="InterPro" id="IPR002223">
    <property type="entry name" value="Kunitz_BPTI"/>
</dbReference>
<evidence type="ECO:0000313" key="7">
    <source>
        <dbReference type="RefSeq" id="XP_028044055.1"/>
    </source>
</evidence>
<dbReference type="PANTHER" id="PTHR10083:SF374">
    <property type="entry name" value="BPTI_KUNITZ INHIBITOR DOMAIN-CONTAINING PROTEIN"/>
    <property type="match status" value="1"/>
</dbReference>
<evidence type="ECO:0000256" key="2">
    <source>
        <dbReference type="ARBA" id="ARBA00022900"/>
    </source>
</evidence>
<feature type="domain" description="BPTI/Kunitz inhibitor" evidence="5">
    <location>
        <begin position="80"/>
        <end position="130"/>
    </location>
</feature>
<gene>
    <name evidence="7" type="primary">LOC114253389</name>
</gene>
<keyword evidence="4" id="KW-0732">Signal</keyword>
<dbReference type="CDD" id="cd00109">
    <property type="entry name" value="Kunitz-type"/>
    <property type="match status" value="2"/>
</dbReference>
<feature type="signal peptide" evidence="4">
    <location>
        <begin position="1"/>
        <end position="21"/>
    </location>
</feature>
<dbReference type="PANTHER" id="PTHR10083">
    <property type="entry name" value="KUNITZ-TYPE PROTEASE INHIBITOR-RELATED"/>
    <property type="match status" value="1"/>
</dbReference>
<proteinExistence type="predicted"/>
<dbReference type="PROSITE" id="PS00280">
    <property type="entry name" value="BPTI_KUNITZ_1"/>
    <property type="match status" value="1"/>
</dbReference>
<dbReference type="Proteomes" id="UP000504629">
    <property type="component" value="Unplaced"/>
</dbReference>
<dbReference type="InterPro" id="IPR050098">
    <property type="entry name" value="TFPI/VKTCI-like"/>
</dbReference>
<dbReference type="InterPro" id="IPR020901">
    <property type="entry name" value="Prtase_inh_Kunz-CS"/>
</dbReference>
<evidence type="ECO:0000313" key="6">
    <source>
        <dbReference type="Proteomes" id="UP000504629"/>
    </source>
</evidence>
<keyword evidence="2" id="KW-0722">Serine protease inhibitor</keyword>
<evidence type="ECO:0000256" key="4">
    <source>
        <dbReference type="SAM" id="SignalP"/>
    </source>
</evidence>
<name>A0A6J2KPI4_BOMMA</name>
<dbReference type="GO" id="GO:0005615">
    <property type="term" value="C:extracellular space"/>
    <property type="evidence" value="ECO:0007669"/>
    <property type="project" value="TreeGrafter"/>
</dbReference>
<dbReference type="GO" id="GO:0004867">
    <property type="term" value="F:serine-type endopeptidase inhibitor activity"/>
    <property type="evidence" value="ECO:0007669"/>
    <property type="project" value="UniProtKB-KW"/>
</dbReference>
<dbReference type="AlphaFoldDB" id="A0A6J2KPI4"/>
<feature type="chain" id="PRO_5026670953" evidence="4">
    <location>
        <begin position="22"/>
        <end position="202"/>
    </location>
</feature>
<keyword evidence="3" id="KW-1015">Disulfide bond</keyword>
<organism evidence="6 7">
    <name type="scientific">Bombyx mandarina</name>
    <name type="common">Wild silk moth</name>
    <name type="synonym">Wild silkworm</name>
    <dbReference type="NCBI Taxonomy" id="7092"/>
    <lineage>
        <taxon>Eukaryota</taxon>
        <taxon>Metazoa</taxon>
        <taxon>Ecdysozoa</taxon>
        <taxon>Arthropoda</taxon>
        <taxon>Hexapoda</taxon>
        <taxon>Insecta</taxon>
        <taxon>Pterygota</taxon>
        <taxon>Neoptera</taxon>
        <taxon>Endopterygota</taxon>
        <taxon>Lepidoptera</taxon>
        <taxon>Glossata</taxon>
        <taxon>Ditrysia</taxon>
        <taxon>Bombycoidea</taxon>
        <taxon>Bombycidae</taxon>
        <taxon>Bombycinae</taxon>
        <taxon>Bombyx</taxon>
    </lineage>
</organism>
<protein>
    <submittedName>
        <fullName evidence="7">BPTI/Kunitz domain-containing protein-like</fullName>
    </submittedName>
</protein>
<dbReference type="SMART" id="SM00131">
    <property type="entry name" value="KU"/>
    <property type="match status" value="2"/>
</dbReference>
<accession>A0A6J2KPI4</accession>
<evidence type="ECO:0000256" key="1">
    <source>
        <dbReference type="ARBA" id="ARBA00022690"/>
    </source>
</evidence>